<dbReference type="Proteomes" id="UP000318704">
    <property type="component" value="Chromosome"/>
</dbReference>
<gene>
    <name evidence="1" type="ORF">V144x_10620</name>
</gene>
<evidence type="ECO:0000313" key="1">
    <source>
        <dbReference type="EMBL" id="QDT95617.1"/>
    </source>
</evidence>
<dbReference type="RefSeq" id="WP_144982363.1">
    <property type="nucleotide sequence ID" value="NZ_CP037920.1"/>
</dbReference>
<protein>
    <recommendedName>
        <fullName evidence="3">PilZ domain-containing protein</fullName>
    </recommendedName>
</protein>
<reference evidence="1 2" key="1">
    <citation type="submission" date="2019-03" db="EMBL/GenBank/DDBJ databases">
        <title>Deep-cultivation of Planctomycetes and their phenomic and genomic characterization uncovers novel biology.</title>
        <authorList>
            <person name="Wiegand S."/>
            <person name="Jogler M."/>
            <person name="Boedeker C."/>
            <person name="Pinto D."/>
            <person name="Vollmers J."/>
            <person name="Rivas-Marin E."/>
            <person name="Kohn T."/>
            <person name="Peeters S.H."/>
            <person name="Heuer A."/>
            <person name="Rast P."/>
            <person name="Oberbeckmann S."/>
            <person name="Bunk B."/>
            <person name="Jeske O."/>
            <person name="Meyerdierks A."/>
            <person name="Storesund J.E."/>
            <person name="Kallscheuer N."/>
            <person name="Luecker S."/>
            <person name="Lage O.M."/>
            <person name="Pohl T."/>
            <person name="Merkel B.J."/>
            <person name="Hornburger P."/>
            <person name="Mueller R.-W."/>
            <person name="Bruemmer F."/>
            <person name="Labrenz M."/>
            <person name="Spormann A.M."/>
            <person name="Op den Camp H."/>
            <person name="Overmann J."/>
            <person name="Amann R."/>
            <person name="Jetten M.S.M."/>
            <person name="Mascher T."/>
            <person name="Medema M.H."/>
            <person name="Devos D.P."/>
            <person name="Kaster A.-K."/>
            <person name="Ovreas L."/>
            <person name="Rohde M."/>
            <person name="Galperin M.Y."/>
            <person name="Jogler C."/>
        </authorList>
    </citation>
    <scope>NUCLEOTIDE SEQUENCE [LARGE SCALE GENOMIC DNA]</scope>
    <source>
        <strain evidence="1 2">V144</strain>
    </source>
</reference>
<organism evidence="1 2">
    <name type="scientific">Gimesia aquarii</name>
    <dbReference type="NCBI Taxonomy" id="2527964"/>
    <lineage>
        <taxon>Bacteria</taxon>
        <taxon>Pseudomonadati</taxon>
        <taxon>Planctomycetota</taxon>
        <taxon>Planctomycetia</taxon>
        <taxon>Planctomycetales</taxon>
        <taxon>Planctomycetaceae</taxon>
        <taxon>Gimesia</taxon>
    </lineage>
</organism>
<dbReference type="EMBL" id="CP037920">
    <property type="protein sequence ID" value="QDT95617.1"/>
    <property type="molecule type" value="Genomic_DNA"/>
</dbReference>
<name>A0A517VRI8_9PLAN</name>
<dbReference type="AlphaFoldDB" id="A0A517VRI8"/>
<accession>A0A517VRI8</accession>
<evidence type="ECO:0008006" key="3">
    <source>
        <dbReference type="Google" id="ProtNLM"/>
    </source>
</evidence>
<dbReference type="KEGG" id="gaw:V144x_10620"/>
<sequence length="151" mass="17632">MCPLNTRLMCLLNLDQYSEKQNRALSRVLDSLDHLEKRMSVHYSEKRVHERKDFRGIVMISIPNDDPILSSNNAPFDECSVNTVNVWSRSISQSGLSFVYPFPIHQTEILVGVPVTDDQVTWFRSEIVRRKEIEEEKFWEYGVKFLGKVVI</sequence>
<proteinExistence type="predicted"/>
<evidence type="ECO:0000313" key="2">
    <source>
        <dbReference type="Proteomes" id="UP000318704"/>
    </source>
</evidence>